<comment type="caution">
    <text evidence="2">The sequence shown here is derived from an EMBL/GenBank/DDBJ whole genome shotgun (WGS) entry which is preliminary data.</text>
</comment>
<organism evidence="2 3">
    <name type="scientific">Clostridium senegalense</name>
    <dbReference type="NCBI Taxonomy" id="1465809"/>
    <lineage>
        <taxon>Bacteria</taxon>
        <taxon>Bacillati</taxon>
        <taxon>Bacillota</taxon>
        <taxon>Clostridia</taxon>
        <taxon>Eubacteriales</taxon>
        <taxon>Clostridiaceae</taxon>
        <taxon>Clostridium</taxon>
    </lineage>
</organism>
<protein>
    <submittedName>
        <fullName evidence="2">Heavy-metal-associated domain-containing protein</fullName>
    </submittedName>
</protein>
<evidence type="ECO:0000313" key="3">
    <source>
        <dbReference type="Proteomes" id="UP000481872"/>
    </source>
</evidence>
<sequence>MNKIHLNISGMANSESKTKIKNSLTKIEGIQQIAVDLARGSVEIEYNSPATENEIKTCIENTGYSIK</sequence>
<dbReference type="RefSeq" id="WP_199868962.1">
    <property type="nucleotide sequence ID" value="NZ_JAAGPU010000002.1"/>
</dbReference>
<reference evidence="2 3" key="1">
    <citation type="submission" date="2020-02" db="EMBL/GenBank/DDBJ databases">
        <title>Genome assembly of a novel Clostridium senegalense strain.</title>
        <authorList>
            <person name="Gupta T.B."/>
            <person name="Jauregui R."/>
            <person name="Maclean P."/>
            <person name="Nawarathana A."/>
            <person name="Brightwell G."/>
        </authorList>
    </citation>
    <scope>NUCLEOTIDE SEQUENCE [LARGE SCALE GENOMIC DNA]</scope>
    <source>
        <strain evidence="2 3">AGRFS4</strain>
    </source>
</reference>
<name>A0A6M0H0C7_9CLOT</name>
<dbReference type="InterPro" id="IPR006121">
    <property type="entry name" value="HMA_dom"/>
</dbReference>
<dbReference type="GO" id="GO:0046872">
    <property type="term" value="F:metal ion binding"/>
    <property type="evidence" value="ECO:0007669"/>
    <property type="project" value="InterPro"/>
</dbReference>
<accession>A0A6M0H0C7</accession>
<dbReference type="Gene3D" id="3.30.70.100">
    <property type="match status" value="1"/>
</dbReference>
<keyword evidence="3" id="KW-1185">Reference proteome</keyword>
<dbReference type="CDD" id="cd00371">
    <property type="entry name" value="HMA"/>
    <property type="match status" value="1"/>
</dbReference>
<dbReference type="AlphaFoldDB" id="A0A6M0H0C7"/>
<evidence type="ECO:0000313" key="2">
    <source>
        <dbReference type="EMBL" id="NEU03638.1"/>
    </source>
</evidence>
<proteinExistence type="predicted"/>
<gene>
    <name evidence="2" type="ORF">G3M99_01970</name>
</gene>
<evidence type="ECO:0000259" key="1">
    <source>
        <dbReference type="PROSITE" id="PS50846"/>
    </source>
</evidence>
<dbReference type="InterPro" id="IPR036163">
    <property type="entry name" value="HMA_dom_sf"/>
</dbReference>
<feature type="domain" description="HMA" evidence="1">
    <location>
        <begin position="2"/>
        <end position="67"/>
    </location>
</feature>
<dbReference type="Pfam" id="PF00403">
    <property type="entry name" value="HMA"/>
    <property type="match status" value="1"/>
</dbReference>
<dbReference type="Proteomes" id="UP000481872">
    <property type="component" value="Unassembled WGS sequence"/>
</dbReference>
<dbReference type="SUPFAM" id="SSF55008">
    <property type="entry name" value="HMA, heavy metal-associated domain"/>
    <property type="match status" value="1"/>
</dbReference>
<dbReference type="PROSITE" id="PS50846">
    <property type="entry name" value="HMA_2"/>
    <property type="match status" value="1"/>
</dbReference>
<dbReference type="EMBL" id="JAAGPU010000002">
    <property type="protein sequence ID" value="NEU03638.1"/>
    <property type="molecule type" value="Genomic_DNA"/>
</dbReference>